<organism evidence="2 3">
    <name type="scientific">Blattamonas nauphoetae</name>
    <dbReference type="NCBI Taxonomy" id="2049346"/>
    <lineage>
        <taxon>Eukaryota</taxon>
        <taxon>Metamonada</taxon>
        <taxon>Preaxostyla</taxon>
        <taxon>Oxymonadida</taxon>
        <taxon>Blattamonas</taxon>
    </lineage>
</organism>
<evidence type="ECO:0000256" key="1">
    <source>
        <dbReference type="SAM" id="MobiDB-lite"/>
    </source>
</evidence>
<sequence length="412" mass="47188">MNHKIAPHLSRAQFLEGLSSTFQRYLGVTAFPKGSSHSFIVSWNRCILAACSVHAIPIEQMTDSKVEYQRREFFTRHFLDSIVFTISSIIPRSFFAHPHNKILSQSTFMIYEDLREPLLPSPSYFHLEFSKVLVGDLFTFSLHIAKKLPNIHDLESHSFGPSTLSSSSFPLLFSTPPKDLIETIEKLLPASQSLNTSKSSISKEDLYYSRMAHPKTQASIGEALNSSLETITEVADRRQKEEEEQKTRMEEIKRANEQKEKEEIEIALRLKEQQEKDEKEKADKLREQKEKEEQLKADQIMMAERLKTKKAKIEAFRKTTKDKALLILNTTPNQATHSFDFQTAPYSYDTRTLVSTLTEAAEAFEEEHGSLIATVQSECSMTQDSAGMFVQGKVLDHSLRFLMRDMNTFLFA</sequence>
<feature type="region of interest" description="Disordered" evidence="1">
    <location>
        <begin position="236"/>
        <end position="260"/>
    </location>
</feature>
<gene>
    <name evidence="2" type="ORF">BLNAU_1001</name>
</gene>
<evidence type="ECO:0000313" key="2">
    <source>
        <dbReference type="EMBL" id="KAK2963924.1"/>
    </source>
</evidence>
<dbReference type="EMBL" id="JARBJD010000004">
    <property type="protein sequence ID" value="KAK2963924.1"/>
    <property type="molecule type" value="Genomic_DNA"/>
</dbReference>
<keyword evidence="3" id="KW-1185">Reference proteome</keyword>
<protein>
    <submittedName>
        <fullName evidence="2">Uncharacterized protein</fullName>
    </submittedName>
</protein>
<comment type="caution">
    <text evidence="2">The sequence shown here is derived from an EMBL/GenBank/DDBJ whole genome shotgun (WGS) entry which is preliminary data.</text>
</comment>
<accession>A0ABQ9YJJ0</accession>
<evidence type="ECO:0000313" key="3">
    <source>
        <dbReference type="Proteomes" id="UP001281761"/>
    </source>
</evidence>
<reference evidence="2 3" key="1">
    <citation type="journal article" date="2022" name="bioRxiv">
        <title>Genomics of Preaxostyla Flagellates Illuminates Evolutionary Transitions and the Path Towards Mitochondrial Loss.</title>
        <authorList>
            <person name="Novak L.V.F."/>
            <person name="Treitli S.C."/>
            <person name="Pyrih J."/>
            <person name="Halakuc P."/>
            <person name="Pipaliya S.V."/>
            <person name="Vacek V."/>
            <person name="Brzon O."/>
            <person name="Soukal P."/>
            <person name="Eme L."/>
            <person name="Dacks J.B."/>
            <person name="Karnkowska A."/>
            <person name="Elias M."/>
            <person name="Hampl V."/>
        </authorList>
    </citation>
    <scope>NUCLEOTIDE SEQUENCE [LARGE SCALE GENOMIC DNA]</scope>
    <source>
        <strain evidence="2">NAU3</strain>
        <tissue evidence="2">Gut</tissue>
    </source>
</reference>
<feature type="region of interest" description="Disordered" evidence="1">
    <location>
        <begin position="274"/>
        <end position="293"/>
    </location>
</feature>
<proteinExistence type="predicted"/>
<dbReference type="Proteomes" id="UP001281761">
    <property type="component" value="Unassembled WGS sequence"/>
</dbReference>
<name>A0ABQ9YJJ0_9EUKA</name>